<dbReference type="AlphaFoldDB" id="A0A1L7XAB2"/>
<keyword evidence="3" id="KW-1185">Reference proteome</keyword>
<evidence type="ECO:0000256" key="1">
    <source>
        <dbReference type="SAM" id="MobiDB-lite"/>
    </source>
</evidence>
<name>A0A1L7XAB2_9HELO</name>
<evidence type="ECO:0000313" key="3">
    <source>
        <dbReference type="Proteomes" id="UP000184330"/>
    </source>
</evidence>
<organism evidence="2 3">
    <name type="scientific">Phialocephala subalpina</name>
    <dbReference type="NCBI Taxonomy" id="576137"/>
    <lineage>
        <taxon>Eukaryota</taxon>
        <taxon>Fungi</taxon>
        <taxon>Dikarya</taxon>
        <taxon>Ascomycota</taxon>
        <taxon>Pezizomycotina</taxon>
        <taxon>Leotiomycetes</taxon>
        <taxon>Helotiales</taxon>
        <taxon>Mollisiaceae</taxon>
        <taxon>Phialocephala</taxon>
        <taxon>Phialocephala fortinii species complex</taxon>
    </lineage>
</organism>
<dbReference type="Proteomes" id="UP000184330">
    <property type="component" value="Unassembled WGS sequence"/>
</dbReference>
<gene>
    <name evidence="2" type="ORF">PAC_11856</name>
</gene>
<reference evidence="2 3" key="1">
    <citation type="submission" date="2016-03" db="EMBL/GenBank/DDBJ databases">
        <authorList>
            <person name="Ploux O."/>
        </authorList>
    </citation>
    <scope>NUCLEOTIDE SEQUENCE [LARGE SCALE GENOMIC DNA]</scope>
    <source>
        <strain evidence="2 3">UAMH 11012</strain>
    </source>
</reference>
<proteinExistence type="predicted"/>
<evidence type="ECO:0000313" key="2">
    <source>
        <dbReference type="EMBL" id="CZR61959.1"/>
    </source>
</evidence>
<feature type="region of interest" description="Disordered" evidence="1">
    <location>
        <begin position="82"/>
        <end position="114"/>
    </location>
</feature>
<sequence length="114" mass="12937">MRPRAGSSLYKTIIEESNIYTLLSLIKWIMSTLTSIDRTLTLDPKDVLPLMSTQLVIASDNDPVFLQRRPWDHDLKIYQDDPTLKTNDSRPGSRTQLRSTLGKETSIPFGDTGQ</sequence>
<protein>
    <submittedName>
        <fullName evidence="2">Uncharacterized protein</fullName>
    </submittedName>
</protein>
<dbReference type="EMBL" id="FJOG01000019">
    <property type="protein sequence ID" value="CZR61959.1"/>
    <property type="molecule type" value="Genomic_DNA"/>
</dbReference>
<accession>A0A1L7XAB2</accession>
<feature type="compositionally biased region" description="Polar residues" evidence="1">
    <location>
        <begin position="84"/>
        <end position="103"/>
    </location>
</feature>